<evidence type="ECO:0000313" key="3">
    <source>
        <dbReference type="Proteomes" id="UP000199300"/>
    </source>
</evidence>
<evidence type="ECO:0000313" key="2">
    <source>
        <dbReference type="EMBL" id="SEO52972.1"/>
    </source>
</evidence>
<accession>A0A1H8QFI3</accession>
<evidence type="ECO:0000256" key="1">
    <source>
        <dbReference type="SAM" id="Phobius"/>
    </source>
</evidence>
<proteinExistence type="predicted"/>
<protein>
    <submittedName>
        <fullName evidence="2">Uncharacterized protein</fullName>
    </submittedName>
</protein>
<organism evidence="2 3">
    <name type="scientific">Amphibacillus marinus</name>
    <dbReference type="NCBI Taxonomy" id="872970"/>
    <lineage>
        <taxon>Bacteria</taxon>
        <taxon>Bacillati</taxon>
        <taxon>Bacillota</taxon>
        <taxon>Bacilli</taxon>
        <taxon>Bacillales</taxon>
        <taxon>Bacillaceae</taxon>
        <taxon>Amphibacillus</taxon>
    </lineage>
</organism>
<dbReference type="AlphaFoldDB" id="A0A1H8QFI3"/>
<dbReference type="EMBL" id="FODJ01000008">
    <property type="protein sequence ID" value="SEO52972.1"/>
    <property type="molecule type" value="Genomic_DNA"/>
</dbReference>
<keyword evidence="1" id="KW-0812">Transmembrane</keyword>
<dbReference type="STRING" id="872970.SAMN04488134_108151"/>
<dbReference type="OrthoDB" id="1925387at2"/>
<dbReference type="Proteomes" id="UP000199300">
    <property type="component" value="Unassembled WGS sequence"/>
</dbReference>
<dbReference type="RefSeq" id="WP_091498546.1">
    <property type="nucleotide sequence ID" value="NZ_FODJ01000008.1"/>
</dbReference>
<keyword evidence="1" id="KW-1133">Transmembrane helix</keyword>
<name>A0A1H8QFI3_9BACI</name>
<keyword evidence="1" id="KW-0472">Membrane</keyword>
<feature type="transmembrane region" description="Helical" evidence="1">
    <location>
        <begin position="21"/>
        <end position="42"/>
    </location>
</feature>
<reference evidence="2 3" key="1">
    <citation type="submission" date="2016-10" db="EMBL/GenBank/DDBJ databases">
        <authorList>
            <person name="de Groot N.N."/>
        </authorList>
    </citation>
    <scope>NUCLEOTIDE SEQUENCE [LARGE SCALE GENOMIC DNA]</scope>
    <source>
        <strain evidence="2 3">CGMCC 1.10434</strain>
    </source>
</reference>
<sequence>MVKFREAIKGMSTKEKIDYIWEYYKLVIFGFIFLIAFVWLVADSIINQDPDPIGLTIISESSLTQVDELKNDFDSLNTSPHPLLFDHFYHQGGIIEDQALQMLERLATTIGVGQVDLLISPLPFAEQLIEEEILIPFDDQQLINQLNNLAIELLLIESDVYGISTSSNHVLTQYDGFTDSYIFLVASGRQHEEAITLIEQLIQE</sequence>
<gene>
    <name evidence="2" type="ORF">SAMN04488134_108151</name>
</gene>
<keyword evidence="3" id="KW-1185">Reference proteome</keyword>